<reference evidence="1" key="1">
    <citation type="journal article" date="2020" name="mSystems">
        <title>Genome- and Community-Level Interaction Insights into Carbon Utilization and Element Cycling Functions of Hydrothermarchaeota in Hydrothermal Sediment.</title>
        <authorList>
            <person name="Zhou Z."/>
            <person name="Liu Y."/>
            <person name="Xu W."/>
            <person name="Pan J."/>
            <person name="Luo Z.H."/>
            <person name="Li M."/>
        </authorList>
    </citation>
    <scope>NUCLEOTIDE SEQUENCE [LARGE SCALE GENOMIC DNA]</scope>
    <source>
        <strain evidence="1">SpSt-897</strain>
    </source>
</reference>
<name>A0A7C3UXB4_9BACT</name>
<dbReference type="AlphaFoldDB" id="A0A7C3UXB4"/>
<accession>A0A7C3UXB4</accession>
<proteinExistence type="predicted"/>
<gene>
    <name evidence="1" type="ORF">ENW96_05530</name>
</gene>
<sequence>MVSLKPQLLAAISGVLHAYIQEEEALLAAAAPPAGLPLPAPPANLWGLSGRQWTMQTRQLLQRRSLK</sequence>
<dbReference type="EMBL" id="DTMF01000144">
    <property type="protein sequence ID" value="HGF33836.1"/>
    <property type="molecule type" value="Genomic_DNA"/>
</dbReference>
<protein>
    <submittedName>
        <fullName evidence="1">Uncharacterized protein</fullName>
    </submittedName>
</protein>
<organism evidence="1">
    <name type="scientific">Desulfobacca acetoxidans</name>
    <dbReference type="NCBI Taxonomy" id="60893"/>
    <lineage>
        <taxon>Bacteria</taxon>
        <taxon>Pseudomonadati</taxon>
        <taxon>Thermodesulfobacteriota</taxon>
        <taxon>Desulfobaccia</taxon>
        <taxon>Desulfobaccales</taxon>
        <taxon>Desulfobaccaceae</taxon>
        <taxon>Desulfobacca</taxon>
    </lineage>
</organism>
<evidence type="ECO:0000313" key="1">
    <source>
        <dbReference type="EMBL" id="HGF33836.1"/>
    </source>
</evidence>
<comment type="caution">
    <text evidence="1">The sequence shown here is derived from an EMBL/GenBank/DDBJ whole genome shotgun (WGS) entry which is preliminary data.</text>
</comment>